<evidence type="ECO:0000256" key="5">
    <source>
        <dbReference type="ARBA" id="ARBA00022989"/>
    </source>
</evidence>
<feature type="transmembrane region" description="Helical" evidence="7">
    <location>
        <begin position="202"/>
        <end position="224"/>
    </location>
</feature>
<feature type="transmembrane region" description="Helical" evidence="7">
    <location>
        <begin position="423"/>
        <end position="444"/>
    </location>
</feature>
<evidence type="ECO:0000313" key="8">
    <source>
        <dbReference type="EMBL" id="HJB38821.1"/>
    </source>
</evidence>
<dbReference type="PANTHER" id="PTHR43823">
    <property type="entry name" value="SPORULATION PROTEIN YKVU"/>
    <property type="match status" value="1"/>
</dbReference>
<gene>
    <name evidence="8" type="ORF">H9943_00300</name>
</gene>
<keyword evidence="2" id="KW-0813">Transport</keyword>
<protein>
    <submittedName>
        <fullName evidence="8">Polysaccharide biosynthesis C-terminal domain-containing protein</fullName>
    </submittedName>
</protein>
<evidence type="ECO:0000256" key="1">
    <source>
        <dbReference type="ARBA" id="ARBA00004651"/>
    </source>
</evidence>
<keyword evidence="3" id="KW-1003">Cell membrane</keyword>
<comment type="caution">
    <text evidence="8">The sequence shown here is derived from an EMBL/GenBank/DDBJ whole genome shotgun (WGS) entry which is preliminary data.</text>
</comment>
<sequence length="450" mass="47442">MSNAASSSQLQSAHPHAAQPERYFWHYILPAMASQLLTGFFIVVDGFFIGRAMGDAGLAAINILWPLAALILATGLGIGSGGGVLVAMALGRGDEQGAAKARGNTIVLLILAAGIVTAGLLLFYRDALVLLGATGNLHRLGCDYMQVAALFCFGQIFNAGLNPLLRSTGATVPAMAITVYSLLANITLDWLFIMVFDWGMAGAALATVTAQITSAVLELIFLLRSRTLPFSFRQVRLCKELAKKTLFIALSPFGLSLSGSVLIMLNNWQCLAYGGESAAAIYAIISYLIGSLQPLLSGIGEGAQPLISLCSGAQNESGMKRILRRAAALCLCLSLALCFASIALRAQIPVLFGASPATAAQSHFAVICAALSLPLWGIVRLFCSYFYACGHAKKSLLFIYGDPLAVSPLCLYVLPLWFGINGIWLAAPAAQGILCAGLCVMQLISKRKSA</sequence>
<feature type="transmembrane region" description="Helical" evidence="7">
    <location>
        <begin position="364"/>
        <end position="383"/>
    </location>
</feature>
<evidence type="ECO:0000256" key="4">
    <source>
        <dbReference type="ARBA" id="ARBA00022692"/>
    </source>
</evidence>
<dbReference type="Proteomes" id="UP000824209">
    <property type="component" value="Unassembled WGS sequence"/>
</dbReference>
<organism evidence="8 9">
    <name type="scientific">Candidatus Ruthenibacterium avium</name>
    <dbReference type="NCBI Taxonomy" id="2838751"/>
    <lineage>
        <taxon>Bacteria</taxon>
        <taxon>Bacillati</taxon>
        <taxon>Bacillota</taxon>
        <taxon>Clostridia</taxon>
        <taxon>Eubacteriales</taxon>
        <taxon>Oscillospiraceae</taxon>
        <taxon>Ruthenibacterium</taxon>
    </lineage>
</organism>
<name>A0A9D2M106_9FIRM</name>
<dbReference type="GO" id="GO:0042910">
    <property type="term" value="F:xenobiotic transmembrane transporter activity"/>
    <property type="evidence" value="ECO:0007669"/>
    <property type="project" value="InterPro"/>
</dbReference>
<evidence type="ECO:0000256" key="3">
    <source>
        <dbReference type="ARBA" id="ARBA00022475"/>
    </source>
</evidence>
<feature type="transmembrane region" description="Helical" evidence="7">
    <location>
        <begin position="24"/>
        <end position="43"/>
    </location>
</feature>
<dbReference type="PIRSF" id="PIRSF006603">
    <property type="entry name" value="DinF"/>
    <property type="match status" value="1"/>
</dbReference>
<dbReference type="InterPro" id="IPR048279">
    <property type="entry name" value="MdtK-like"/>
</dbReference>
<dbReference type="InterPro" id="IPR051327">
    <property type="entry name" value="MATE_MepA_subfamily"/>
</dbReference>
<accession>A0A9D2M106</accession>
<feature type="transmembrane region" description="Helical" evidence="7">
    <location>
        <begin position="326"/>
        <end position="344"/>
    </location>
</feature>
<dbReference type="PANTHER" id="PTHR43823:SF3">
    <property type="entry name" value="MULTIDRUG EXPORT PROTEIN MEPA"/>
    <property type="match status" value="1"/>
</dbReference>
<keyword evidence="5 7" id="KW-1133">Transmembrane helix</keyword>
<keyword evidence="4 7" id="KW-0812">Transmembrane</keyword>
<proteinExistence type="predicted"/>
<evidence type="ECO:0000256" key="7">
    <source>
        <dbReference type="SAM" id="Phobius"/>
    </source>
</evidence>
<feature type="transmembrane region" description="Helical" evidence="7">
    <location>
        <begin position="271"/>
        <end position="289"/>
    </location>
</feature>
<feature type="transmembrane region" description="Helical" evidence="7">
    <location>
        <begin position="177"/>
        <end position="196"/>
    </location>
</feature>
<feature type="transmembrane region" description="Helical" evidence="7">
    <location>
        <begin position="103"/>
        <end position="124"/>
    </location>
</feature>
<dbReference type="Pfam" id="PF01554">
    <property type="entry name" value="MatE"/>
    <property type="match status" value="2"/>
</dbReference>
<dbReference type="InterPro" id="IPR002528">
    <property type="entry name" value="MATE_fam"/>
</dbReference>
<feature type="transmembrane region" description="Helical" evidence="7">
    <location>
        <begin position="245"/>
        <end position="265"/>
    </location>
</feature>
<keyword evidence="6 7" id="KW-0472">Membrane</keyword>
<dbReference type="GO" id="GO:0005886">
    <property type="term" value="C:plasma membrane"/>
    <property type="evidence" value="ECO:0007669"/>
    <property type="project" value="UniProtKB-SubCell"/>
</dbReference>
<feature type="transmembrane region" description="Helical" evidence="7">
    <location>
        <begin position="144"/>
        <end position="165"/>
    </location>
</feature>
<dbReference type="AlphaFoldDB" id="A0A9D2M106"/>
<comment type="subcellular location">
    <subcellularLocation>
        <location evidence="1">Cell membrane</location>
        <topology evidence="1">Multi-pass membrane protein</topology>
    </subcellularLocation>
</comment>
<dbReference type="EMBL" id="DWYA01000004">
    <property type="protein sequence ID" value="HJB38821.1"/>
    <property type="molecule type" value="Genomic_DNA"/>
</dbReference>
<dbReference type="GO" id="GO:0015297">
    <property type="term" value="F:antiporter activity"/>
    <property type="evidence" value="ECO:0007669"/>
    <property type="project" value="InterPro"/>
</dbReference>
<feature type="transmembrane region" description="Helical" evidence="7">
    <location>
        <begin position="395"/>
        <end position="417"/>
    </location>
</feature>
<evidence type="ECO:0000256" key="2">
    <source>
        <dbReference type="ARBA" id="ARBA00022448"/>
    </source>
</evidence>
<reference evidence="8" key="1">
    <citation type="journal article" date="2021" name="PeerJ">
        <title>Extensive microbial diversity within the chicken gut microbiome revealed by metagenomics and culture.</title>
        <authorList>
            <person name="Gilroy R."/>
            <person name="Ravi A."/>
            <person name="Getino M."/>
            <person name="Pursley I."/>
            <person name="Horton D.L."/>
            <person name="Alikhan N.F."/>
            <person name="Baker D."/>
            <person name="Gharbi K."/>
            <person name="Hall N."/>
            <person name="Watson M."/>
            <person name="Adriaenssens E.M."/>
            <person name="Foster-Nyarko E."/>
            <person name="Jarju S."/>
            <person name="Secka A."/>
            <person name="Antonio M."/>
            <person name="Oren A."/>
            <person name="Chaudhuri R.R."/>
            <person name="La Ragione R."/>
            <person name="Hildebrand F."/>
            <person name="Pallen M.J."/>
        </authorList>
    </citation>
    <scope>NUCLEOTIDE SEQUENCE</scope>
    <source>
        <strain evidence="8">ChiBcec8-14828</strain>
    </source>
</reference>
<evidence type="ECO:0000256" key="6">
    <source>
        <dbReference type="ARBA" id="ARBA00023136"/>
    </source>
</evidence>
<reference evidence="8" key="2">
    <citation type="submission" date="2021-04" db="EMBL/GenBank/DDBJ databases">
        <authorList>
            <person name="Gilroy R."/>
        </authorList>
    </citation>
    <scope>NUCLEOTIDE SEQUENCE</scope>
    <source>
        <strain evidence="8">ChiBcec8-14828</strain>
    </source>
</reference>
<feature type="transmembrane region" description="Helical" evidence="7">
    <location>
        <begin position="63"/>
        <end position="91"/>
    </location>
</feature>
<evidence type="ECO:0000313" key="9">
    <source>
        <dbReference type="Proteomes" id="UP000824209"/>
    </source>
</evidence>